<dbReference type="SUPFAM" id="SSF48179">
    <property type="entry name" value="6-phosphogluconate dehydrogenase C-terminal domain-like"/>
    <property type="match status" value="1"/>
</dbReference>
<dbReference type="SUPFAM" id="SSF51735">
    <property type="entry name" value="NAD(P)-binding Rossmann-fold domains"/>
    <property type="match status" value="1"/>
</dbReference>
<organism evidence="12 13">
    <name type="scientific">candidate division MSBL1 archaeon SCGC-AAA382C18</name>
    <dbReference type="NCBI Taxonomy" id="1698281"/>
    <lineage>
        <taxon>Archaea</taxon>
        <taxon>Methanobacteriati</taxon>
        <taxon>Methanobacteriota</taxon>
        <taxon>candidate division MSBL1</taxon>
    </lineage>
</organism>
<dbReference type="UniPathway" id="UPA00038">
    <property type="reaction ID" value="UER00491"/>
</dbReference>
<protein>
    <recommendedName>
        <fullName evidence="3 7">UDP-glucose 6-dehydrogenase</fullName>
        <ecNumber evidence="3 7">1.1.1.22</ecNumber>
    </recommendedName>
</protein>
<dbReference type="PIRSF" id="PIRSF000124">
    <property type="entry name" value="UDPglc_GDPman_dh"/>
    <property type="match status" value="1"/>
</dbReference>
<feature type="binding site" evidence="9">
    <location>
        <begin position="158"/>
        <end position="161"/>
    </location>
    <ligand>
        <name>substrate</name>
    </ligand>
</feature>
<dbReference type="Gene3D" id="3.40.50.720">
    <property type="entry name" value="NAD(P)-binding Rossmann-like Domain"/>
    <property type="match status" value="2"/>
</dbReference>
<keyword evidence="4 7" id="KW-0560">Oxidoreductase</keyword>
<dbReference type="InterPro" id="IPR028357">
    <property type="entry name" value="UDPglc_DH_bac"/>
</dbReference>
<dbReference type="InterPro" id="IPR036220">
    <property type="entry name" value="UDP-Glc/GDP-Man_DH_C_sf"/>
</dbReference>
<feature type="binding site" evidence="10">
    <location>
        <position position="35"/>
    </location>
    <ligand>
        <name>NAD(+)</name>
        <dbReference type="ChEBI" id="CHEBI:57540"/>
    </ligand>
</feature>
<sequence>MEICIVGTGYVGLSASVGFASKGNSVTCVDIDKEKVEKINQGEPPIYEKGMEKLLNEALDQELLKATTDLETAVEKATIIFITVGTPMKEDGSIDLSKVKQAAEDVGKALKEKDDYTVVTVKSTVVPRTTRDEIIPILEKKSGKDAGKDFGVCMNPEFLREGKALSDFLDPDRIVIGELDEKSGKLLENLCKDFDSPILRMGLSSAEMVKYASNSFLANKISFINEIGNICKKLEIDVYEVAEAMGHDERISPRFLRAGAGYGGSCFPKDVRALIAKSKDISYEPELLESGVSLNEDQPLKMLELLKEHLGGLEGKTVGVLGLAFKPGTDDIRESPALDVVNVLLEENVEVKAYDPKAMDNFRERFPDVEYCDSAEEVLDSDAALILTDWGEFGDLDYSGKVIIDGRRLEKAEEEADVYEGICW</sequence>
<name>A0A133VL74_9EURY</name>
<evidence type="ECO:0000256" key="8">
    <source>
        <dbReference type="PIRSR" id="PIRSR500134-1"/>
    </source>
</evidence>
<dbReference type="PANTHER" id="PTHR43750">
    <property type="entry name" value="UDP-GLUCOSE 6-DEHYDROGENASE TUAD"/>
    <property type="match status" value="1"/>
</dbReference>
<accession>A0A133VL74</accession>
<evidence type="ECO:0000256" key="5">
    <source>
        <dbReference type="ARBA" id="ARBA00023027"/>
    </source>
</evidence>
<feature type="binding site" evidence="10">
    <location>
        <position position="124"/>
    </location>
    <ligand>
        <name>NAD(+)</name>
        <dbReference type="ChEBI" id="CHEBI:57540"/>
    </ligand>
</feature>
<evidence type="ECO:0000256" key="9">
    <source>
        <dbReference type="PIRSR" id="PIRSR500134-2"/>
    </source>
</evidence>
<feature type="binding site" evidence="9">
    <location>
        <position position="326"/>
    </location>
    <ligand>
        <name>substrate</name>
    </ligand>
</feature>
<dbReference type="InterPro" id="IPR014027">
    <property type="entry name" value="UDP-Glc/GDP-Man_DH_C"/>
</dbReference>
<proteinExistence type="inferred from homology"/>
<comment type="similarity">
    <text evidence="2 7">Belongs to the UDP-glucose/GDP-mannose dehydrogenase family.</text>
</comment>
<evidence type="ECO:0000313" key="12">
    <source>
        <dbReference type="EMBL" id="KXB07192.1"/>
    </source>
</evidence>
<dbReference type="PANTHER" id="PTHR43750:SF3">
    <property type="entry name" value="UDP-GLUCOSE 6-DEHYDROGENASE TUAD"/>
    <property type="match status" value="1"/>
</dbReference>
<dbReference type="GO" id="GO:0051287">
    <property type="term" value="F:NAD binding"/>
    <property type="evidence" value="ECO:0007669"/>
    <property type="project" value="InterPro"/>
</dbReference>
<feature type="domain" description="UDP-glucose/GDP-mannose dehydrogenase C-terminal" evidence="11">
    <location>
        <begin position="319"/>
        <end position="412"/>
    </location>
</feature>
<feature type="binding site" evidence="10">
    <location>
        <position position="86"/>
    </location>
    <ligand>
        <name>NAD(+)</name>
        <dbReference type="ChEBI" id="CHEBI:57540"/>
    </ligand>
</feature>
<keyword evidence="13" id="KW-1185">Reference proteome</keyword>
<feature type="binding site" evidence="9">
    <location>
        <position position="210"/>
    </location>
    <ligand>
        <name>substrate</name>
    </ligand>
</feature>
<evidence type="ECO:0000256" key="2">
    <source>
        <dbReference type="ARBA" id="ARBA00006601"/>
    </source>
</evidence>
<evidence type="ECO:0000256" key="3">
    <source>
        <dbReference type="ARBA" id="ARBA00012954"/>
    </source>
</evidence>
<feature type="binding site" evidence="10">
    <location>
        <position position="161"/>
    </location>
    <ligand>
        <name>NAD(+)</name>
        <dbReference type="ChEBI" id="CHEBI:57540"/>
    </ligand>
</feature>
<evidence type="ECO:0000256" key="10">
    <source>
        <dbReference type="PIRSR" id="PIRSR500134-3"/>
    </source>
</evidence>
<dbReference type="SUPFAM" id="SSF52413">
    <property type="entry name" value="UDP-glucose/GDP-mannose dehydrogenase C-terminal domain"/>
    <property type="match status" value="1"/>
</dbReference>
<dbReference type="GO" id="GO:0000271">
    <property type="term" value="P:polysaccharide biosynthetic process"/>
    <property type="evidence" value="ECO:0007669"/>
    <property type="project" value="InterPro"/>
</dbReference>
<comment type="catalytic activity">
    <reaction evidence="6 7">
        <text>UDP-alpha-D-glucose + 2 NAD(+) + H2O = UDP-alpha-D-glucuronate + 2 NADH + 3 H(+)</text>
        <dbReference type="Rhea" id="RHEA:23596"/>
        <dbReference type="ChEBI" id="CHEBI:15377"/>
        <dbReference type="ChEBI" id="CHEBI:15378"/>
        <dbReference type="ChEBI" id="CHEBI:57540"/>
        <dbReference type="ChEBI" id="CHEBI:57945"/>
        <dbReference type="ChEBI" id="CHEBI:58052"/>
        <dbReference type="ChEBI" id="CHEBI:58885"/>
        <dbReference type="EC" id="1.1.1.22"/>
    </reaction>
</comment>
<feature type="active site" description="Nucleophile" evidence="8">
    <location>
        <position position="266"/>
    </location>
</feature>
<dbReference type="EMBL" id="LHYF01000007">
    <property type="protein sequence ID" value="KXB07192.1"/>
    <property type="molecule type" value="Genomic_DNA"/>
</dbReference>
<dbReference type="InterPro" id="IPR008927">
    <property type="entry name" value="6-PGluconate_DH-like_C_sf"/>
</dbReference>
<dbReference type="Pfam" id="PF03720">
    <property type="entry name" value="UDPG_MGDP_dh_C"/>
    <property type="match status" value="1"/>
</dbReference>
<feature type="binding site" evidence="9">
    <location>
        <position position="263"/>
    </location>
    <ligand>
        <name>substrate</name>
    </ligand>
</feature>
<dbReference type="InterPro" id="IPR001732">
    <property type="entry name" value="UDP-Glc/GDP-Man_DH_N"/>
</dbReference>
<evidence type="ECO:0000256" key="4">
    <source>
        <dbReference type="ARBA" id="ARBA00023002"/>
    </source>
</evidence>
<dbReference type="Pfam" id="PF00984">
    <property type="entry name" value="UDPG_MGDP_dh"/>
    <property type="match status" value="1"/>
</dbReference>
<gene>
    <name evidence="12" type="ORF">AKJ52_00765</name>
</gene>
<feature type="binding site" evidence="10">
    <location>
        <position position="269"/>
    </location>
    <ligand>
        <name>NAD(+)</name>
        <dbReference type="ChEBI" id="CHEBI:57540"/>
    </ligand>
</feature>
<evidence type="ECO:0000256" key="6">
    <source>
        <dbReference type="ARBA" id="ARBA00047473"/>
    </source>
</evidence>
<comment type="pathway">
    <text evidence="1">Nucleotide-sugar biosynthesis; UDP-alpha-D-glucuronate biosynthesis; UDP-alpha-D-glucuronate from UDP-alpha-D-glucose: step 1/1.</text>
</comment>
<evidence type="ECO:0000256" key="7">
    <source>
        <dbReference type="PIRNR" id="PIRNR000124"/>
    </source>
</evidence>
<evidence type="ECO:0000259" key="11">
    <source>
        <dbReference type="SMART" id="SM00984"/>
    </source>
</evidence>
<dbReference type="PIRSF" id="PIRSF500134">
    <property type="entry name" value="UDPglc_DH_bac"/>
    <property type="match status" value="1"/>
</dbReference>
<dbReference type="SMART" id="SM00984">
    <property type="entry name" value="UDPG_MGDP_dh_C"/>
    <property type="match status" value="1"/>
</dbReference>
<dbReference type="EC" id="1.1.1.22" evidence="3 7"/>
<feature type="binding site" evidence="9">
    <location>
        <begin position="255"/>
        <end position="259"/>
    </location>
    <ligand>
        <name>substrate</name>
    </ligand>
</feature>
<dbReference type="NCBIfam" id="TIGR03026">
    <property type="entry name" value="NDP-sugDHase"/>
    <property type="match status" value="1"/>
</dbReference>
<dbReference type="AlphaFoldDB" id="A0A133VL74"/>
<reference evidence="12 13" key="1">
    <citation type="journal article" date="2016" name="Sci. Rep.">
        <title>Metabolic traits of an uncultured archaeal lineage -MSBL1- from brine pools of the Red Sea.</title>
        <authorList>
            <person name="Mwirichia R."/>
            <person name="Alam I."/>
            <person name="Rashid M."/>
            <person name="Vinu M."/>
            <person name="Ba-Alawi W."/>
            <person name="Anthony Kamau A."/>
            <person name="Kamanda Ngugi D."/>
            <person name="Goker M."/>
            <person name="Klenk H.P."/>
            <person name="Bajic V."/>
            <person name="Stingl U."/>
        </authorList>
    </citation>
    <scope>NUCLEOTIDE SEQUENCE [LARGE SCALE GENOMIC DNA]</scope>
    <source>
        <strain evidence="12">SCGC-AAA382C18</strain>
    </source>
</reference>
<dbReference type="InterPro" id="IPR017476">
    <property type="entry name" value="UDP-Glc/GDP-Man"/>
</dbReference>
<dbReference type="PATRIC" id="fig|1698281.3.peg.655"/>
<dbReference type="InterPro" id="IPR014026">
    <property type="entry name" value="UDP-Glc/GDP-Man_DH_dimer"/>
</dbReference>
<evidence type="ECO:0000256" key="1">
    <source>
        <dbReference type="ARBA" id="ARBA00004701"/>
    </source>
</evidence>
<evidence type="ECO:0000313" key="13">
    <source>
        <dbReference type="Proteomes" id="UP000070404"/>
    </source>
</evidence>
<keyword evidence="5 7" id="KW-0520">NAD</keyword>
<dbReference type="Gene3D" id="1.20.5.100">
    <property type="entry name" value="Cytochrome c1, transmembrane anchor, C-terminal"/>
    <property type="match status" value="1"/>
</dbReference>
<dbReference type="Proteomes" id="UP000070404">
    <property type="component" value="Unassembled WGS sequence"/>
</dbReference>
<feature type="binding site" evidence="10">
    <location>
        <position position="333"/>
    </location>
    <ligand>
        <name>NAD(+)</name>
        <dbReference type="ChEBI" id="CHEBI:57540"/>
    </ligand>
</feature>
<dbReference type="InterPro" id="IPR036291">
    <property type="entry name" value="NAD(P)-bd_dom_sf"/>
</dbReference>
<dbReference type="GO" id="GO:0006065">
    <property type="term" value="P:UDP-glucuronate biosynthetic process"/>
    <property type="evidence" value="ECO:0007669"/>
    <property type="project" value="UniProtKB-UniPathway"/>
</dbReference>
<comment type="caution">
    <text evidence="12">The sequence shown here is derived from an EMBL/GenBank/DDBJ whole genome shotgun (WGS) entry which is preliminary data.</text>
</comment>
<dbReference type="Pfam" id="PF03721">
    <property type="entry name" value="UDPG_MGDP_dh_N"/>
    <property type="match status" value="1"/>
</dbReference>
<dbReference type="GO" id="GO:0003979">
    <property type="term" value="F:UDP-glucose 6-dehydrogenase activity"/>
    <property type="evidence" value="ECO:0007669"/>
    <property type="project" value="UniProtKB-EC"/>
</dbReference>
<feature type="binding site" evidence="10">
    <location>
        <position position="30"/>
    </location>
    <ligand>
        <name>NAD(+)</name>
        <dbReference type="ChEBI" id="CHEBI:57540"/>
    </ligand>
</feature>